<dbReference type="RefSeq" id="WP_064449062.1">
    <property type="nucleotide sequence ID" value="NZ_FMJI01000022.1"/>
</dbReference>
<dbReference type="InterPro" id="IPR045864">
    <property type="entry name" value="aa-tRNA-synth_II/BPL/LPL"/>
</dbReference>
<dbReference type="GO" id="GO:0140096">
    <property type="term" value="F:catalytic activity, acting on a protein"/>
    <property type="evidence" value="ECO:0007669"/>
    <property type="project" value="UniProtKB-ARBA"/>
</dbReference>
<evidence type="ECO:0000313" key="2">
    <source>
        <dbReference type="Proteomes" id="UP000183507"/>
    </source>
</evidence>
<dbReference type="Gene3D" id="3.30.930.10">
    <property type="entry name" value="Bira Bifunctional Protein, Domain 2"/>
    <property type="match status" value="1"/>
</dbReference>
<dbReference type="GO" id="GO:0016740">
    <property type="term" value="F:transferase activity"/>
    <property type="evidence" value="ECO:0007669"/>
    <property type="project" value="UniProtKB-ARBA"/>
</dbReference>
<dbReference type="AlphaFoldDB" id="A0A1D3NT95"/>
<dbReference type="EMBL" id="FMZR01000011">
    <property type="protein sequence ID" value="SDD95034.1"/>
    <property type="molecule type" value="Genomic_DNA"/>
</dbReference>
<sequence>MNIKSKNITNMFLEHFRNLNYTFLDEKKVVRYNEETYFNMSAIAANISLFDNLSNEKQSKDYVTKQPVFFGNKLDGVGSTPLANPTEISLSIFNISSKSMDYTLNHILGFLVKLGLSKENFLFRIANEKGIREAYILQGIKENQLFVWDNKMELNIGAHRPKGFYTYVYYKYKNGCVPLGSISFIGHNGAWTTDVAIFQERLSLILNQFDKIVLIDSIFPIYNYLLNELDLKDTLIMRITLLLRSISFLVKDGLVKVSGSYHGHFLKKLMREVAASLGSINFTDIQKNNILIFLEDSLNQQGYSIKYQKNELLNLLDKINVYSIDIYKLISKENTKFLRNRAVDIQDLKQTFGIMPDWIIASSVVDNAFKSEASKFVKSRNSIRNKALSLDSSIKVNIKELLSENSK</sequence>
<reference evidence="2" key="1">
    <citation type="submission" date="2016-10" db="EMBL/GenBank/DDBJ databases">
        <authorList>
            <person name="Varghese N."/>
        </authorList>
    </citation>
    <scope>NUCLEOTIDE SEQUENCE [LARGE SCALE GENOMIC DNA]</scope>
    <source>
        <strain evidence="2">KPR-7A</strain>
    </source>
</reference>
<organism evidence="1 2">
    <name type="scientific">Bacillus wiedmannii</name>
    <dbReference type="NCBI Taxonomy" id="1890302"/>
    <lineage>
        <taxon>Bacteria</taxon>
        <taxon>Bacillati</taxon>
        <taxon>Bacillota</taxon>
        <taxon>Bacilli</taxon>
        <taxon>Bacillales</taxon>
        <taxon>Bacillaceae</taxon>
        <taxon>Bacillus</taxon>
        <taxon>Bacillus cereus group</taxon>
    </lineage>
</organism>
<protein>
    <submittedName>
        <fullName evidence="1">Uncharacterized protein</fullName>
    </submittedName>
</protein>
<accession>A0A1D3NT95</accession>
<name>A0A1D3NT95_9BACI</name>
<proteinExistence type="predicted"/>
<dbReference type="Proteomes" id="UP000183507">
    <property type="component" value="Unassembled WGS sequence"/>
</dbReference>
<evidence type="ECO:0000313" key="1">
    <source>
        <dbReference type="EMBL" id="SDD95034.1"/>
    </source>
</evidence>
<gene>
    <name evidence="1" type="ORF">SAMN04487767_111125</name>
</gene>